<keyword evidence="4" id="KW-1185">Reference proteome</keyword>
<evidence type="ECO:0000313" key="4">
    <source>
        <dbReference type="Proteomes" id="UP000321204"/>
    </source>
</evidence>
<dbReference type="KEGG" id="fgg:FSB75_14570"/>
<gene>
    <name evidence="3" type="ORF">FSB75_14570</name>
</gene>
<dbReference type="AlphaFoldDB" id="A0A5B8UK70"/>
<dbReference type="CDD" id="cd07067">
    <property type="entry name" value="HP_PGM_like"/>
    <property type="match status" value="1"/>
</dbReference>
<dbReference type="OrthoDB" id="9810154at2"/>
<dbReference type="RefSeq" id="WP_146788986.1">
    <property type="nucleotide sequence ID" value="NZ_BAABIO010000003.1"/>
</dbReference>
<feature type="compositionally biased region" description="Basic and acidic residues" evidence="2">
    <location>
        <begin position="17"/>
        <end position="39"/>
    </location>
</feature>
<dbReference type="InterPro" id="IPR029033">
    <property type="entry name" value="His_PPase_superfam"/>
</dbReference>
<sequence length="167" mass="18817">MKTLILVRHAKSDWSHEGLGDLERPLNERGKKDAPEMAKRTKKQIPEIDLMVSSNAKRAKKTAKYFAEEYKCNKDDVRVEPKLYEDVPSAYAAVVLSLPDKADTVAFFAHSPTITDYANSLCHVHTDSIPTCGVFAVQADVDNWTAFARAEKKFLLYDYPKNPLADL</sequence>
<feature type="binding site" evidence="1">
    <location>
        <position position="58"/>
    </location>
    <ligand>
        <name>substrate</name>
    </ligand>
</feature>
<proteinExistence type="predicted"/>
<organism evidence="3 4">
    <name type="scientific">Flavisolibacter ginsenosidimutans</name>
    <dbReference type="NCBI Taxonomy" id="661481"/>
    <lineage>
        <taxon>Bacteria</taxon>
        <taxon>Pseudomonadati</taxon>
        <taxon>Bacteroidota</taxon>
        <taxon>Chitinophagia</taxon>
        <taxon>Chitinophagales</taxon>
        <taxon>Chitinophagaceae</taxon>
        <taxon>Flavisolibacter</taxon>
    </lineage>
</organism>
<evidence type="ECO:0000256" key="2">
    <source>
        <dbReference type="SAM" id="MobiDB-lite"/>
    </source>
</evidence>
<dbReference type="PANTHER" id="PTHR47623">
    <property type="entry name" value="OS09G0287300 PROTEIN"/>
    <property type="match status" value="1"/>
</dbReference>
<reference evidence="3 4" key="1">
    <citation type="journal article" date="2015" name="Int. J. Syst. Evol. Microbiol.">
        <title>Flavisolibacter ginsenosidimutans sp. nov., with ginsenoside-converting activity isolated from soil used for cultivating ginseng.</title>
        <authorList>
            <person name="Zhao Y."/>
            <person name="Liu Q."/>
            <person name="Kang M.S."/>
            <person name="Jin F."/>
            <person name="Yu H."/>
            <person name="Im W.T."/>
        </authorList>
    </citation>
    <scope>NUCLEOTIDE SEQUENCE [LARGE SCALE GENOMIC DNA]</scope>
    <source>
        <strain evidence="3 4">Gsoil 636</strain>
    </source>
</reference>
<dbReference type="Pfam" id="PF00300">
    <property type="entry name" value="His_Phos_1"/>
    <property type="match status" value="1"/>
</dbReference>
<dbReference type="SMART" id="SM00855">
    <property type="entry name" value="PGAM"/>
    <property type="match status" value="1"/>
</dbReference>
<accession>A0A5B8UK70</accession>
<dbReference type="Proteomes" id="UP000321204">
    <property type="component" value="Chromosome"/>
</dbReference>
<evidence type="ECO:0000313" key="3">
    <source>
        <dbReference type="EMBL" id="QEC57074.1"/>
    </source>
</evidence>
<protein>
    <submittedName>
        <fullName evidence="3">Histidine phosphatase family protein</fullName>
    </submittedName>
</protein>
<evidence type="ECO:0000256" key="1">
    <source>
        <dbReference type="PIRSR" id="PIRSR613078-2"/>
    </source>
</evidence>
<name>A0A5B8UK70_9BACT</name>
<dbReference type="EMBL" id="CP042433">
    <property type="protein sequence ID" value="QEC57074.1"/>
    <property type="molecule type" value="Genomic_DNA"/>
</dbReference>
<dbReference type="Gene3D" id="3.40.50.1240">
    <property type="entry name" value="Phosphoglycerate mutase-like"/>
    <property type="match status" value="1"/>
</dbReference>
<dbReference type="PANTHER" id="PTHR47623:SF1">
    <property type="entry name" value="OS09G0287300 PROTEIN"/>
    <property type="match status" value="1"/>
</dbReference>
<dbReference type="InterPro" id="IPR013078">
    <property type="entry name" value="His_Pase_superF_clade-1"/>
</dbReference>
<feature type="region of interest" description="Disordered" evidence="2">
    <location>
        <begin position="17"/>
        <end position="40"/>
    </location>
</feature>
<dbReference type="SUPFAM" id="SSF53254">
    <property type="entry name" value="Phosphoglycerate mutase-like"/>
    <property type="match status" value="1"/>
</dbReference>